<reference evidence="2 3" key="2">
    <citation type="journal article" date="2021" name="Curr. Genet.">
        <title>Genetic response to nitrogen starvation in the aggressive Eucalyptus foliar pathogen Teratosphaeria destructans.</title>
        <authorList>
            <person name="Havenga M."/>
            <person name="Wingfield B.D."/>
            <person name="Wingfield M.J."/>
            <person name="Dreyer L.L."/>
            <person name="Roets F."/>
            <person name="Aylward J."/>
        </authorList>
    </citation>
    <scope>NUCLEOTIDE SEQUENCE [LARGE SCALE GENOMIC DNA]</scope>
    <source>
        <strain evidence="2">CMW44962</strain>
    </source>
</reference>
<feature type="compositionally biased region" description="Polar residues" evidence="1">
    <location>
        <begin position="525"/>
        <end position="535"/>
    </location>
</feature>
<feature type="region of interest" description="Disordered" evidence="1">
    <location>
        <begin position="611"/>
        <end position="633"/>
    </location>
</feature>
<sequence length="1442" mass="160624">MDMAMKPACFLAFEVESPVRRESVEVQPRPLVVPQPEPRRDSSSVPPILISAQLEEHLPRDVPPPAAAAQPVSLPEDVSARVPSVNALARLARLERYQDRRRHEVQRQLLDLQITTARTARLARSATSVLRGLAECIRLEDKANFVNLFGSFQRALNECADPPFPHLQGNEFRTDQSEPAESYLDTLPEGHYAAVLAFLAEIRHSGDFIADRIATLSQKEVLALLPEHGASKFSESVLGSSLGNYSRSSCHLGLVVDTESDLLETQAFGSPLETLVSATRGYGISTDFEDRRSLAVWSTVCSRLIMEQKTGSEKLVPAVLDIWAASASWPGKARLELWILQTLRKGSFLTEQPAKQTFRVRIQARPEPPFEDRAKVDRFYESAVHGLMELLADTAGASVIPEPVLQMCQAIWERLSPSPSHQRGFPLFVVRRWLFSSFFSDALALPERTITFLNMLAKEFSVRWQVEHSRQFLMPSIPGEYSPRYGISAANTLSRRHGNAVSTDMTARVEALIKRLTPQPKLPNRSGTKQPTSTAAAHPPSCVVLQPDDIVKMVRSLYPSRRPASLSSDQETLHSGLQSSASSISGYSLFKNLDPPEGDLLFWQDLSSVPSRGLQNHPKPSTDPALDVSSGESAVDEGEVLRRTCRILEEMQSDSAKWAVLLTCRDNQGLQTPRQAGMASPEARGRRTLFGASPKVDWLASLVQQMLVDENVSHLELDHAALQNKAVNVSEYYSVLQESLQRRILTARDNFDFVSAHTALRDLRALDDLCENGANLDSLLSAIELVESRSQQSLLSSEVCMDVCEGWRRVGVTAFETSNSTLQSRASVIRQACDKMWYVADVRTSAAYDEARSVSSALRVMGKPKRSVKTRVAPPLRHWSTSKLTNNNLHLKTEAQILDLLSAAPEHGGPNKLSDDQARTTSQWMDQHSIENLCRGEERLHRLCMEIRKCADRLTGGDALLIATSPLFAFDKAEPMQQSTGTPSDTLPARRDTLNHSNKLSLRTNTVPSIDGMSSLYGHLSNIGPPDYLESRSPTLTHRSSVPFWSPALTEDQSPSSATSIGSYHTRNASQSTPRKHSMVTKPKENESRVEQLRHYLIGMLLSDLAALMFTKGSETDVAFWAGLGGTLTEKHFRSLLPRMPDAESHRQKSFPGTLPRFDFIEAFRNILRSFAATSCPHTKLNLLYDIDRLLPLYLEEDGIERRDYDTIRSADSRHSMRPRHSASPKTDDKVIGFCRLFQDGELRPQAIFRDMQYIAALVSSSTLENTPQGKAFWNAAVAISDLRQQARTLMVETADSIIAYHSNNRGHGRSSSVAQQQRDSATFSPPSRSSSAEEIARYTMADAAYLLQITAKEGDPVAQRELATLYLTHPDLTEHIIAPFARPRDVFKEELENKWRRNMDAEKCDPATMCVAHHWMSLSAKGGDALAAAYLRQREEMDRLL</sequence>
<feature type="region of interest" description="Disordered" evidence="1">
    <location>
        <begin position="973"/>
        <end position="1001"/>
    </location>
</feature>
<proteinExistence type="predicted"/>
<feature type="compositionally biased region" description="Polar residues" evidence="1">
    <location>
        <begin position="1303"/>
        <end position="1324"/>
    </location>
</feature>
<dbReference type="PANTHER" id="PTHR42064:SF1">
    <property type="entry name" value="YALI0F28677P"/>
    <property type="match status" value="1"/>
</dbReference>
<feature type="compositionally biased region" description="Polar residues" evidence="1">
    <location>
        <begin position="976"/>
        <end position="985"/>
    </location>
</feature>
<name>A0A9W7SUQ7_9PEZI</name>
<feature type="region of interest" description="Disordered" evidence="1">
    <location>
        <begin position="514"/>
        <end position="541"/>
    </location>
</feature>
<dbReference type="Proteomes" id="UP001138500">
    <property type="component" value="Unassembled WGS sequence"/>
</dbReference>
<feature type="region of interest" description="Disordered" evidence="1">
    <location>
        <begin position="1303"/>
        <end position="1332"/>
    </location>
</feature>
<comment type="caution">
    <text evidence="2">The sequence shown here is derived from an EMBL/GenBank/DDBJ whole genome shotgun (WGS) entry which is preliminary data.</text>
</comment>
<dbReference type="PANTHER" id="PTHR42064">
    <property type="entry name" value="YALI0F28677P"/>
    <property type="match status" value="1"/>
</dbReference>
<accession>A0A9W7SUQ7</accession>
<feature type="compositionally biased region" description="Polar residues" evidence="1">
    <location>
        <begin position="1051"/>
        <end position="1073"/>
    </location>
</feature>
<evidence type="ECO:0000313" key="2">
    <source>
        <dbReference type="EMBL" id="KAH9831048.1"/>
    </source>
</evidence>
<protein>
    <submittedName>
        <fullName evidence="2">Uncharacterized protein</fullName>
    </submittedName>
</protein>
<dbReference type="OrthoDB" id="3548913at2759"/>
<keyword evidence="3" id="KW-1185">Reference proteome</keyword>
<evidence type="ECO:0000256" key="1">
    <source>
        <dbReference type="SAM" id="MobiDB-lite"/>
    </source>
</evidence>
<reference evidence="2 3" key="1">
    <citation type="journal article" date="2018" name="IMA Fungus">
        <title>IMA Genome-F 10: Nine draft genome sequences of Claviceps purpurea s.lat., including C. arundinis, C. humidiphila, and C. cf. spartinae, pseudomolecules for the pitch canker pathogen Fusarium circinatum, draft genome of Davidsoniella eucalypti, Grosmannia galeiformis, Quambalaria eucalypti, and Teratosphaeria destructans.</title>
        <authorList>
            <person name="Wingfield B.D."/>
            <person name="Liu M."/>
            <person name="Nguyen H.D."/>
            <person name="Lane F.A."/>
            <person name="Morgan S.W."/>
            <person name="De Vos L."/>
            <person name="Wilken P.M."/>
            <person name="Duong T.A."/>
            <person name="Aylward J."/>
            <person name="Coetzee M.P."/>
            <person name="Dadej K."/>
            <person name="De Beer Z.W."/>
            <person name="Findlay W."/>
            <person name="Havenga M."/>
            <person name="Kolarik M."/>
            <person name="Menzies J.G."/>
            <person name="Naidoo K."/>
            <person name="Pochopski O."/>
            <person name="Shoukouhi P."/>
            <person name="Santana Q.C."/>
            <person name="Seifert K.A."/>
            <person name="Soal N."/>
            <person name="Steenkamp E.T."/>
            <person name="Tatham C.T."/>
            <person name="van der Nest M.A."/>
            <person name="Wingfield M.J."/>
        </authorList>
    </citation>
    <scope>NUCLEOTIDE SEQUENCE [LARGE SCALE GENOMIC DNA]</scope>
    <source>
        <strain evidence="2">CMW44962</strain>
    </source>
</reference>
<evidence type="ECO:0000313" key="3">
    <source>
        <dbReference type="Proteomes" id="UP001138500"/>
    </source>
</evidence>
<organism evidence="2 3">
    <name type="scientific">Teratosphaeria destructans</name>
    <dbReference type="NCBI Taxonomy" id="418781"/>
    <lineage>
        <taxon>Eukaryota</taxon>
        <taxon>Fungi</taxon>
        <taxon>Dikarya</taxon>
        <taxon>Ascomycota</taxon>
        <taxon>Pezizomycotina</taxon>
        <taxon>Dothideomycetes</taxon>
        <taxon>Dothideomycetidae</taxon>
        <taxon>Mycosphaerellales</taxon>
        <taxon>Teratosphaeriaceae</taxon>
        <taxon>Teratosphaeria</taxon>
    </lineage>
</organism>
<feature type="region of interest" description="Disordered" evidence="1">
    <location>
        <begin position="1046"/>
        <end position="1087"/>
    </location>
</feature>
<gene>
    <name evidence="2" type="ORF">Tdes44962_MAKER02125</name>
</gene>
<dbReference type="EMBL" id="RIBY02001224">
    <property type="protein sequence ID" value="KAH9831048.1"/>
    <property type="molecule type" value="Genomic_DNA"/>
</dbReference>